<dbReference type="AlphaFoldDB" id="A0A382UZ57"/>
<dbReference type="EMBL" id="UINC01147875">
    <property type="protein sequence ID" value="SVD39447.1"/>
    <property type="molecule type" value="Genomic_DNA"/>
</dbReference>
<accession>A0A382UZ57</accession>
<evidence type="ECO:0000313" key="1">
    <source>
        <dbReference type="EMBL" id="SVD39447.1"/>
    </source>
</evidence>
<name>A0A382UZ57_9ZZZZ</name>
<feature type="non-terminal residue" evidence="1">
    <location>
        <position position="30"/>
    </location>
</feature>
<gene>
    <name evidence="1" type="ORF">METZ01_LOCUS392301</name>
</gene>
<organism evidence="1">
    <name type="scientific">marine metagenome</name>
    <dbReference type="NCBI Taxonomy" id="408172"/>
    <lineage>
        <taxon>unclassified sequences</taxon>
        <taxon>metagenomes</taxon>
        <taxon>ecological metagenomes</taxon>
    </lineage>
</organism>
<reference evidence="1" key="1">
    <citation type="submission" date="2018-05" db="EMBL/GenBank/DDBJ databases">
        <authorList>
            <person name="Lanie J.A."/>
            <person name="Ng W.-L."/>
            <person name="Kazmierczak K.M."/>
            <person name="Andrzejewski T.M."/>
            <person name="Davidsen T.M."/>
            <person name="Wayne K.J."/>
            <person name="Tettelin H."/>
            <person name="Glass J.I."/>
            <person name="Rusch D."/>
            <person name="Podicherti R."/>
            <person name="Tsui H.-C.T."/>
            <person name="Winkler M.E."/>
        </authorList>
    </citation>
    <scope>NUCLEOTIDE SEQUENCE</scope>
</reference>
<sequence>MKYVLLGSISPSWLGKQAERLKKSNEKLKQ</sequence>
<protein>
    <submittedName>
        <fullName evidence="1">Uncharacterized protein</fullName>
    </submittedName>
</protein>
<proteinExistence type="predicted"/>